<reference evidence="1 2" key="1">
    <citation type="submission" date="2021-04" db="EMBL/GenBank/DDBJ databases">
        <title>Pseudomonas boanensis sp. nov., a bacterium isolated from river water used for household purposes in Boane District, Mozambique.</title>
        <authorList>
            <person name="Nicklasson M."/>
            <person name="Martin-Rodriguez A.J."/>
            <person name="Thorell K."/>
            <person name="Neves L."/>
            <person name="Mussagy A."/>
            <person name="Rydberg H.A."/>
            <person name="Hernroth B."/>
            <person name="Svensson-Stadler L."/>
            <person name="Sjoling A."/>
        </authorList>
    </citation>
    <scope>NUCLEOTIDE SEQUENCE [LARGE SCALE GENOMIC DNA]</scope>
    <source>
        <strain evidence="1 2">DB1</strain>
    </source>
</reference>
<dbReference type="Proteomes" id="UP001519667">
    <property type="component" value="Unassembled WGS sequence"/>
</dbReference>
<organism evidence="1 2">
    <name type="scientific">Metapseudomonas boanensis</name>
    <dbReference type="NCBI Taxonomy" id="2822138"/>
    <lineage>
        <taxon>Bacteria</taxon>
        <taxon>Pseudomonadati</taxon>
        <taxon>Pseudomonadota</taxon>
        <taxon>Gammaproteobacteria</taxon>
        <taxon>Pseudomonadales</taxon>
        <taxon>Pseudomonadaceae</taxon>
        <taxon>Metapseudomonas</taxon>
    </lineage>
</organism>
<keyword evidence="2" id="KW-1185">Reference proteome</keyword>
<dbReference type="Gene3D" id="1.10.1200.10">
    <property type="entry name" value="ACP-like"/>
    <property type="match status" value="1"/>
</dbReference>
<dbReference type="InterPro" id="IPR036736">
    <property type="entry name" value="ACP-like_sf"/>
</dbReference>
<gene>
    <name evidence="1" type="ORF">J7302_10655</name>
</gene>
<proteinExistence type="predicted"/>
<protein>
    <recommendedName>
        <fullName evidence="3">Acyl carrier protein</fullName>
    </recommendedName>
</protein>
<evidence type="ECO:0000313" key="1">
    <source>
        <dbReference type="EMBL" id="MBT8766586.1"/>
    </source>
</evidence>
<name>A0ABS5XFW6_9GAMM</name>
<dbReference type="SUPFAM" id="SSF47336">
    <property type="entry name" value="ACP-like"/>
    <property type="match status" value="1"/>
</dbReference>
<dbReference type="RefSeq" id="WP_215373658.1">
    <property type="nucleotide sequence ID" value="NZ_JAGTIS010000004.1"/>
</dbReference>
<evidence type="ECO:0008006" key="3">
    <source>
        <dbReference type="Google" id="ProtNLM"/>
    </source>
</evidence>
<dbReference type="EMBL" id="JAGTIS010000004">
    <property type="protein sequence ID" value="MBT8766586.1"/>
    <property type="molecule type" value="Genomic_DNA"/>
</dbReference>
<accession>A0ABS5XFW6</accession>
<sequence>MSIENVVNNVIGELTDYDVDGITEQTLISDIHLVSLDYVSIQVALKKELGISIDVNKLPAANLNTMGDFYQFCNEART</sequence>
<comment type="caution">
    <text evidence="1">The sequence shown here is derived from an EMBL/GenBank/DDBJ whole genome shotgun (WGS) entry which is preliminary data.</text>
</comment>
<evidence type="ECO:0000313" key="2">
    <source>
        <dbReference type="Proteomes" id="UP001519667"/>
    </source>
</evidence>